<dbReference type="EMBL" id="LR899011">
    <property type="protein sequence ID" value="CAD7084101.1"/>
    <property type="molecule type" value="Genomic_DNA"/>
</dbReference>
<keyword evidence="8" id="KW-1185">Reference proteome</keyword>
<dbReference type="InterPro" id="IPR036513">
    <property type="entry name" value="STAS_dom_sf"/>
</dbReference>
<dbReference type="InterPro" id="IPR011547">
    <property type="entry name" value="SLC26A/SulP_dom"/>
</dbReference>
<sequence length="607" mass="66636">MGKRKRVQNDSTDNLTKYYEEKLPDIGSVLKRKVRKTCTRKLLFNTFPVLNWLPKYKRSYAVNDVIAGLTVALTAIPQGIAYGNIAGLPPQYGLYSSFMACFVYIIFGTSKDVTIGPTAILSLMLQQYISSNPDYAILLCFLSGCIILGCGLLNLGFLVRFISSPVTVGFTCAAAVTIASGQINALLGIPSSSNEFLPSWENAINNISQTRKWDAILGITTMIGIIILRQAKNITGKGRLFFKYVSLSRNALAVFIGTLIAYLLGENGEQPFKLTGDIVPGLPSVQPPPFTTVQNGTVTYFSEMVDNLGISLLVVPLISILEIIAIGKSFSQGKIVDASQELIALGACNIVSSFVSSMPVTGAFTRSAVNNSSGVRTTLGGFYTGIAVLLAIQFLTETFYFIPKTVLAAVMIAAMIFMIEYDHVVLVWKSKKIDIIPLVVTFISCLFLGLEFGILCGIGVNVLFILYNSASPKINIVTEKIEDIEVILATVSENLVYSSAEYLRDKILRAVTESDTQIKYAIIDGARINSLDSTVAINLSALYHDLNIDKCELILWNWQRQTEGVIWRTNHAMEKCFRKCSNLNDVLYPVGLENNNHFEVPEIIESL</sequence>
<accession>A0A7R8UNQ7</accession>
<dbReference type="InParanoid" id="A0A7R8UNQ7"/>
<feature type="transmembrane region" description="Helical" evidence="5">
    <location>
        <begin position="439"/>
        <end position="467"/>
    </location>
</feature>
<name>A0A7R8UNQ7_HERIL</name>
<evidence type="ECO:0000313" key="8">
    <source>
        <dbReference type="Proteomes" id="UP000594454"/>
    </source>
</evidence>
<evidence type="ECO:0000256" key="2">
    <source>
        <dbReference type="ARBA" id="ARBA00022692"/>
    </source>
</evidence>
<dbReference type="OMA" id="HRHANEK"/>
<keyword evidence="3 5" id="KW-1133">Transmembrane helix</keyword>
<keyword evidence="2 5" id="KW-0812">Transmembrane</keyword>
<feature type="transmembrane region" description="Helical" evidence="5">
    <location>
        <begin position="308"/>
        <end position="330"/>
    </location>
</feature>
<dbReference type="InterPro" id="IPR001902">
    <property type="entry name" value="SLC26A/SulP_fam"/>
</dbReference>
<feature type="transmembrane region" description="Helical" evidence="5">
    <location>
        <begin position="135"/>
        <end position="159"/>
    </location>
</feature>
<dbReference type="PANTHER" id="PTHR11814">
    <property type="entry name" value="SULFATE TRANSPORTER"/>
    <property type="match status" value="1"/>
</dbReference>
<organism evidence="7 8">
    <name type="scientific">Hermetia illucens</name>
    <name type="common">Black soldier fly</name>
    <dbReference type="NCBI Taxonomy" id="343691"/>
    <lineage>
        <taxon>Eukaryota</taxon>
        <taxon>Metazoa</taxon>
        <taxon>Ecdysozoa</taxon>
        <taxon>Arthropoda</taxon>
        <taxon>Hexapoda</taxon>
        <taxon>Insecta</taxon>
        <taxon>Pterygota</taxon>
        <taxon>Neoptera</taxon>
        <taxon>Endopterygota</taxon>
        <taxon>Diptera</taxon>
        <taxon>Brachycera</taxon>
        <taxon>Stratiomyomorpha</taxon>
        <taxon>Stratiomyidae</taxon>
        <taxon>Hermetiinae</taxon>
        <taxon>Hermetia</taxon>
    </lineage>
</organism>
<dbReference type="SUPFAM" id="SSF52091">
    <property type="entry name" value="SpoIIaa-like"/>
    <property type="match status" value="1"/>
</dbReference>
<feature type="transmembrane region" description="Helical" evidence="5">
    <location>
        <begin position="399"/>
        <end position="419"/>
    </location>
</feature>
<comment type="subcellular location">
    <subcellularLocation>
        <location evidence="1">Membrane</location>
        <topology evidence="1">Multi-pass membrane protein</topology>
    </subcellularLocation>
</comment>
<dbReference type="AlphaFoldDB" id="A0A7R8UNQ7"/>
<dbReference type="Pfam" id="PF01740">
    <property type="entry name" value="STAS"/>
    <property type="match status" value="1"/>
</dbReference>
<keyword evidence="4 5" id="KW-0472">Membrane</keyword>
<dbReference type="Pfam" id="PF00916">
    <property type="entry name" value="Sulfate_transp"/>
    <property type="match status" value="1"/>
</dbReference>
<dbReference type="PROSITE" id="PS01130">
    <property type="entry name" value="SLC26A"/>
    <property type="match status" value="1"/>
</dbReference>
<feature type="transmembrane region" description="Helical" evidence="5">
    <location>
        <begin position="373"/>
        <end position="392"/>
    </location>
</feature>
<feature type="transmembrane region" description="Helical" evidence="5">
    <location>
        <begin position="60"/>
        <end position="80"/>
    </location>
</feature>
<evidence type="ECO:0000256" key="1">
    <source>
        <dbReference type="ARBA" id="ARBA00004141"/>
    </source>
</evidence>
<dbReference type="GO" id="GO:0016020">
    <property type="term" value="C:membrane"/>
    <property type="evidence" value="ECO:0007669"/>
    <property type="project" value="UniProtKB-SubCell"/>
</dbReference>
<dbReference type="PROSITE" id="PS50801">
    <property type="entry name" value="STAS"/>
    <property type="match status" value="1"/>
</dbReference>
<protein>
    <recommendedName>
        <fullName evidence="6">STAS domain-containing protein</fullName>
    </recommendedName>
</protein>
<feature type="transmembrane region" description="Helical" evidence="5">
    <location>
        <begin position="210"/>
        <end position="228"/>
    </location>
</feature>
<dbReference type="CDD" id="cd07042">
    <property type="entry name" value="STAS_SulP_like_sulfate_transporter"/>
    <property type="match status" value="1"/>
</dbReference>
<proteinExistence type="predicted"/>
<evidence type="ECO:0000256" key="5">
    <source>
        <dbReference type="SAM" id="Phobius"/>
    </source>
</evidence>
<dbReference type="InterPro" id="IPR002645">
    <property type="entry name" value="STAS_dom"/>
</dbReference>
<evidence type="ECO:0000256" key="4">
    <source>
        <dbReference type="ARBA" id="ARBA00023136"/>
    </source>
</evidence>
<evidence type="ECO:0000259" key="6">
    <source>
        <dbReference type="PROSITE" id="PS50801"/>
    </source>
</evidence>
<dbReference type="OrthoDB" id="288203at2759"/>
<dbReference type="Gene3D" id="3.30.750.24">
    <property type="entry name" value="STAS domain"/>
    <property type="match status" value="1"/>
</dbReference>
<gene>
    <name evidence="7" type="ORF">HERILL_LOCUS7013</name>
</gene>
<evidence type="ECO:0000313" key="7">
    <source>
        <dbReference type="EMBL" id="CAD7084101.1"/>
    </source>
</evidence>
<dbReference type="GO" id="GO:0008271">
    <property type="term" value="F:secondary active sulfate transmembrane transporter activity"/>
    <property type="evidence" value="ECO:0007669"/>
    <property type="project" value="InterPro"/>
</dbReference>
<feature type="transmembrane region" description="Helical" evidence="5">
    <location>
        <begin position="240"/>
        <end position="264"/>
    </location>
</feature>
<dbReference type="Proteomes" id="UP000594454">
    <property type="component" value="Chromosome 3"/>
</dbReference>
<feature type="transmembrane region" description="Helical" evidence="5">
    <location>
        <begin position="113"/>
        <end position="129"/>
    </location>
</feature>
<feature type="transmembrane region" description="Helical" evidence="5">
    <location>
        <begin position="342"/>
        <end position="361"/>
    </location>
</feature>
<reference evidence="7 8" key="1">
    <citation type="submission" date="2020-11" db="EMBL/GenBank/DDBJ databases">
        <authorList>
            <person name="Wallbank WR R."/>
            <person name="Pardo Diaz C."/>
            <person name="Kozak K."/>
            <person name="Martin S."/>
            <person name="Jiggins C."/>
            <person name="Moest M."/>
            <person name="Warren A I."/>
            <person name="Generalovic N T."/>
            <person name="Byers J.R.P. K."/>
            <person name="Montejo-Kovacevich G."/>
            <person name="Yen C E."/>
        </authorList>
    </citation>
    <scope>NUCLEOTIDE SEQUENCE [LARGE SCALE GENOMIC DNA]</scope>
</reference>
<feature type="domain" description="STAS" evidence="6">
    <location>
        <begin position="486"/>
        <end position="555"/>
    </location>
</feature>
<dbReference type="InterPro" id="IPR018045">
    <property type="entry name" value="S04_transporter_CS"/>
</dbReference>
<evidence type="ECO:0000256" key="3">
    <source>
        <dbReference type="ARBA" id="ARBA00022989"/>
    </source>
</evidence>